<proteinExistence type="predicted"/>
<dbReference type="AlphaFoldDB" id="A0A9N9JX87"/>
<protein>
    <submittedName>
        <fullName evidence="1">19307_t:CDS:1</fullName>
    </submittedName>
</protein>
<dbReference type="OrthoDB" id="10522805at2759"/>
<dbReference type="Proteomes" id="UP000789405">
    <property type="component" value="Unassembled WGS sequence"/>
</dbReference>
<gene>
    <name evidence="1" type="ORF">DERYTH_LOCUS22776</name>
</gene>
<organism evidence="1 2">
    <name type="scientific">Dentiscutata erythropus</name>
    <dbReference type="NCBI Taxonomy" id="1348616"/>
    <lineage>
        <taxon>Eukaryota</taxon>
        <taxon>Fungi</taxon>
        <taxon>Fungi incertae sedis</taxon>
        <taxon>Mucoromycota</taxon>
        <taxon>Glomeromycotina</taxon>
        <taxon>Glomeromycetes</taxon>
        <taxon>Diversisporales</taxon>
        <taxon>Gigasporaceae</taxon>
        <taxon>Dentiscutata</taxon>
    </lineage>
</organism>
<dbReference type="EMBL" id="CAJVPY010032570">
    <property type="protein sequence ID" value="CAG8797921.1"/>
    <property type="molecule type" value="Genomic_DNA"/>
</dbReference>
<feature type="non-terminal residue" evidence="1">
    <location>
        <position position="1"/>
    </location>
</feature>
<evidence type="ECO:0000313" key="2">
    <source>
        <dbReference type="Proteomes" id="UP000789405"/>
    </source>
</evidence>
<accession>A0A9N9JX87</accession>
<evidence type="ECO:0000313" key="1">
    <source>
        <dbReference type="EMBL" id="CAG8797921.1"/>
    </source>
</evidence>
<sequence length="57" mass="6385">SITFSDSPTVSFKIQSSSTYLSGSLRCGLRNLYNSVVLGLYTQFNAYSQETIRHKMS</sequence>
<keyword evidence="2" id="KW-1185">Reference proteome</keyword>
<name>A0A9N9JX87_9GLOM</name>
<comment type="caution">
    <text evidence="1">The sequence shown here is derived from an EMBL/GenBank/DDBJ whole genome shotgun (WGS) entry which is preliminary data.</text>
</comment>
<reference evidence="1" key="1">
    <citation type="submission" date="2021-06" db="EMBL/GenBank/DDBJ databases">
        <authorList>
            <person name="Kallberg Y."/>
            <person name="Tangrot J."/>
            <person name="Rosling A."/>
        </authorList>
    </citation>
    <scope>NUCLEOTIDE SEQUENCE</scope>
    <source>
        <strain evidence="1">MA453B</strain>
    </source>
</reference>